<dbReference type="Gene3D" id="3.30.450.20">
    <property type="entry name" value="PAS domain"/>
    <property type="match status" value="1"/>
</dbReference>
<feature type="compositionally biased region" description="Low complexity" evidence="10">
    <location>
        <begin position="493"/>
        <end position="522"/>
    </location>
</feature>
<feature type="domain" description="Protein kinase" evidence="11">
    <location>
        <begin position="537"/>
        <end position="971"/>
    </location>
</feature>
<dbReference type="PROSITE" id="PS51285">
    <property type="entry name" value="AGC_KINASE_CTER"/>
    <property type="match status" value="1"/>
</dbReference>
<dbReference type="InterPro" id="IPR000961">
    <property type="entry name" value="AGC-kinase_C"/>
</dbReference>
<dbReference type="FunFam" id="3.30.200.20:FF:001008">
    <property type="entry name" value="Serine/threonine-protein kinase cek1"/>
    <property type="match status" value="1"/>
</dbReference>
<dbReference type="GO" id="GO:0035556">
    <property type="term" value="P:intracellular signal transduction"/>
    <property type="evidence" value="ECO:0007669"/>
    <property type="project" value="TreeGrafter"/>
</dbReference>
<dbReference type="InterPro" id="IPR000014">
    <property type="entry name" value="PAS"/>
</dbReference>
<evidence type="ECO:0000313" key="13">
    <source>
        <dbReference type="EMBL" id="TKA75144.1"/>
    </source>
</evidence>
<dbReference type="FunFam" id="1.10.510.10:FF:000340">
    <property type="entry name" value="Serine threonine protein kinase"/>
    <property type="match status" value="1"/>
</dbReference>
<feature type="compositionally biased region" description="Polar residues" evidence="10">
    <location>
        <begin position="253"/>
        <end position="263"/>
    </location>
</feature>
<dbReference type="PROSITE" id="PS00108">
    <property type="entry name" value="PROTEIN_KINASE_ST"/>
    <property type="match status" value="1"/>
</dbReference>
<dbReference type="STRING" id="331657.A0A4U0XE42"/>
<feature type="region of interest" description="Disordered" evidence="10">
    <location>
        <begin position="760"/>
        <end position="781"/>
    </location>
</feature>
<keyword evidence="3" id="KW-0597">Phosphoprotein</keyword>
<dbReference type="InterPro" id="IPR035965">
    <property type="entry name" value="PAS-like_dom_sf"/>
</dbReference>
<dbReference type="SUPFAM" id="SSF56112">
    <property type="entry name" value="Protein kinase-like (PK-like)"/>
    <property type="match status" value="1"/>
</dbReference>
<dbReference type="SUPFAM" id="SSF55785">
    <property type="entry name" value="PYP-like sensor domain (PAS domain)"/>
    <property type="match status" value="1"/>
</dbReference>
<keyword evidence="6" id="KW-0418">Kinase</keyword>
<dbReference type="PANTHER" id="PTHR24356:SF1">
    <property type="entry name" value="SERINE_THREONINE-PROTEIN KINASE GREATWALL"/>
    <property type="match status" value="1"/>
</dbReference>
<dbReference type="Gene3D" id="3.30.200.20">
    <property type="entry name" value="Phosphorylase Kinase, domain 1"/>
    <property type="match status" value="2"/>
</dbReference>
<feature type="region of interest" description="Disordered" evidence="10">
    <location>
        <begin position="691"/>
        <end position="712"/>
    </location>
</feature>
<dbReference type="InterPro" id="IPR000719">
    <property type="entry name" value="Prot_kinase_dom"/>
</dbReference>
<dbReference type="CDD" id="cd05611">
    <property type="entry name" value="STKc_Rim15_like"/>
    <property type="match status" value="1"/>
</dbReference>
<evidence type="ECO:0000256" key="5">
    <source>
        <dbReference type="ARBA" id="ARBA00022741"/>
    </source>
</evidence>
<comment type="catalytic activity">
    <reaction evidence="9">
        <text>L-seryl-[protein] + ATP = O-phospho-L-seryl-[protein] + ADP + H(+)</text>
        <dbReference type="Rhea" id="RHEA:17989"/>
        <dbReference type="Rhea" id="RHEA-COMP:9863"/>
        <dbReference type="Rhea" id="RHEA-COMP:11604"/>
        <dbReference type="ChEBI" id="CHEBI:15378"/>
        <dbReference type="ChEBI" id="CHEBI:29999"/>
        <dbReference type="ChEBI" id="CHEBI:30616"/>
        <dbReference type="ChEBI" id="CHEBI:83421"/>
        <dbReference type="ChEBI" id="CHEBI:456216"/>
        <dbReference type="EC" id="2.7.11.1"/>
    </reaction>
</comment>
<dbReference type="GO" id="GO:0004674">
    <property type="term" value="F:protein serine/threonine kinase activity"/>
    <property type="evidence" value="ECO:0007669"/>
    <property type="project" value="UniProtKB-KW"/>
</dbReference>
<dbReference type="AlphaFoldDB" id="A0A4U0XE42"/>
<name>A0A4U0XE42_9PEZI</name>
<evidence type="ECO:0000259" key="11">
    <source>
        <dbReference type="PROSITE" id="PS50011"/>
    </source>
</evidence>
<dbReference type="FunFam" id="1.10.510.10:FF:000664">
    <property type="entry name" value="Serine threonine protein kinase"/>
    <property type="match status" value="1"/>
</dbReference>
<dbReference type="GO" id="GO:0005634">
    <property type="term" value="C:nucleus"/>
    <property type="evidence" value="ECO:0007669"/>
    <property type="project" value="TreeGrafter"/>
</dbReference>
<evidence type="ECO:0000313" key="14">
    <source>
        <dbReference type="Proteomes" id="UP000308768"/>
    </source>
</evidence>
<organism evidence="13 14">
    <name type="scientific">Cryomyces minteri</name>
    <dbReference type="NCBI Taxonomy" id="331657"/>
    <lineage>
        <taxon>Eukaryota</taxon>
        <taxon>Fungi</taxon>
        <taxon>Dikarya</taxon>
        <taxon>Ascomycota</taxon>
        <taxon>Pezizomycotina</taxon>
        <taxon>Dothideomycetes</taxon>
        <taxon>Dothideomycetes incertae sedis</taxon>
        <taxon>Cryomyces</taxon>
    </lineage>
</organism>
<dbReference type="GO" id="GO:0005524">
    <property type="term" value="F:ATP binding"/>
    <property type="evidence" value="ECO:0007669"/>
    <property type="project" value="UniProtKB-KW"/>
</dbReference>
<feature type="region of interest" description="Disordered" evidence="10">
    <location>
        <begin position="493"/>
        <end position="527"/>
    </location>
</feature>
<dbReference type="Proteomes" id="UP000308768">
    <property type="component" value="Unassembled WGS sequence"/>
</dbReference>
<dbReference type="InterPro" id="IPR008271">
    <property type="entry name" value="Ser/Thr_kinase_AS"/>
</dbReference>
<sequence>MDIREEREDLKEAAEQTLNVIMDLGLDSKIRWVSPSWQEVIGTSPESVQGKPISEIVVGNETAFADLIESMKEDDSRSQIIRFAVRMGPLSVLRSSTEPANDDTNEEEPASEELIEQDHLLSLEAQGIMVYDRSSGGESHTMWMIRPSILREVTIDLPEVLVKSLGVGAEMLAHYLTVLADVGINDPGNHPPPLPLLCRICERQITPWWFEKHTELCLQEHRAEMDVQLAQETLTEHRNAIVKILDALEAQSHQSRSASTDVATTPPPPAEYKGLPIGPSSSPSSGMSSGRASPAVQPSRSRETSSSGFGHHRAKSFAVRRPLSRIVELVLDLCDTALEISTPAIKEVRFHPTAELRTQSPQSENRISQVLQWQSPSASTLEQELGLSALCNDTARLAKAKVETIFRHRGILEYSERIRIEFDVMVEECIEAAMRKAARIAAGELSDSSDDTTDGGEKMPDEQPSTDGVMSEFEDGFFAGSFDGPSTMATALRSSSTSLLAGRRKSSAGSSTRSSSPRGSKTPKSHAGAMSTFAMNFEIIKPISKGAFGSVYLSKKKSTGDYYAIKVLRKADMVAKNQVTNVKAERAIMMWQGESDFVAKLYWTFASKDYLYLVMEYLNGGDCASLIKVLGGLPEDWAKKYLGEVVLGVEHLHSRGIIHRDLKPDNLLIDQKGHLKLTDFGLSRMGLIGRQKNAYRNNKPNPPGPDLLKQGSFPRTLSIASSRSASFDLQGNHSPGHTPNLTPAIASEIGQPSYFSLYRENSVSQEPSRRVSGHRSDSGDSDALQAMFRKFSLAEDPYAHQRQAPIEEGNCSEEDGSPDPYFLQPVTSQSSSQQDDRNTPPLLSSMPPPPMALFDPDDSNRKFVGTPDYLAPETINGAGQDEVSDWWSLGCILFECLYGYPPFHADTPDEVFQNILARKIDWPDDEDCPVSDEAKDLMNRLMCLDPSCRLGANAGDKYASGGEEIRAHPWFAELEWSSLRENEASFIPAPENPEDTEYFDARGATLQNFAQEFEDQASSPSATPGTEYPQRPYDALSRVRSQVNSIKRNLMPLHIPPH</sequence>
<comment type="catalytic activity">
    <reaction evidence="8">
        <text>L-threonyl-[protein] + ATP = O-phospho-L-threonyl-[protein] + ADP + H(+)</text>
        <dbReference type="Rhea" id="RHEA:46608"/>
        <dbReference type="Rhea" id="RHEA-COMP:11060"/>
        <dbReference type="Rhea" id="RHEA-COMP:11605"/>
        <dbReference type="ChEBI" id="CHEBI:15378"/>
        <dbReference type="ChEBI" id="CHEBI:30013"/>
        <dbReference type="ChEBI" id="CHEBI:30616"/>
        <dbReference type="ChEBI" id="CHEBI:61977"/>
        <dbReference type="ChEBI" id="CHEBI:456216"/>
        <dbReference type="EC" id="2.7.11.1"/>
    </reaction>
</comment>
<feature type="compositionally biased region" description="Low complexity" evidence="10">
    <location>
        <begin position="274"/>
        <end position="294"/>
    </location>
</feature>
<evidence type="ECO:0000256" key="6">
    <source>
        <dbReference type="ARBA" id="ARBA00022777"/>
    </source>
</evidence>
<reference evidence="13 14" key="1">
    <citation type="submission" date="2017-03" db="EMBL/GenBank/DDBJ databases">
        <title>Genomes of endolithic fungi from Antarctica.</title>
        <authorList>
            <person name="Coleine C."/>
            <person name="Masonjones S."/>
            <person name="Stajich J.E."/>
        </authorList>
    </citation>
    <scope>NUCLEOTIDE SEQUENCE [LARGE SCALE GENOMIC DNA]</scope>
    <source>
        <strain evidence="13 14">CCFEE 5187</strain>
    </source>
</reference>
<keyword evidence="4" id="KW-0808">Transferase</keyword>
<feature type="compositionally biased region" description="Polar residues" evidence="10">
    <location>
        <begin position="296"/>
        <end position="308"/>
    </location>
</feature>
<comment type="caution">
    <text evidence="13">The sequence shown here is derived from an EMBL/GenBank/DDBJ whole genome shotgun (WGS) entry which is preliminary data.</text>
</comment>
<dbReference type="InterPro" id="IPR050236">
    <property type="entry name" value="Ser_Thr_kinase_AGC"/>
</dbReference>
<evidence type="ECO:0000256" key="10">
    <source>
        <dbReference type="SAM" id="MobiDB-lite"/>
    </source>
</evidence>
<evidence type="ECO:0000256" key="2">
    <source>
        <dbReference type="ARBA" id="ARBA00022527"/>
    </source>
</evidence>
<dbReference type="GO" id="GO:0005737">
    <property type="term" value="C:cytoplasm"/>
    <property type="evidence" value="ECO:0007669"/>
    <property type="project" value="TreeGrafter"/>
</dbReference>
<dbReference type="InterPro" id="IPR011009">
    <property type="entry name" value="Kinase-like_dom_sf"/>
</dbReference>
<evidence type="ECO:0000259" key="12">
    <source>
        <dbReference type="PROSITE" id="PS51285"/>
    </source>
</evidence>
<keyword evidence="14" id="KW-1185">Reference proteome</keyword>
<evidence type="ECO:0000256" key="4">
    <source>
        <dbReference type="ARBA" id="ARBA00022679"/>
    </source>
</evidence>
<feature type="domain" description="AGC-kinase C-terminal" evidence="12">
    <location>
        <begin position="972"/>
        <end position="1048"/>
    </location>
</feature>
<feature type="region of interest" description="Disordered" evidence="10">
    <location>
        <begin position="253"/>
        <end position="314"/>
    </location>
</feature>
<dbReference type="CDD" id="cd00130">
    <property type="entry name" value="PAS"/>
    <property type="match status" value="1"/>
</dbReference>
<dbReference type="EMBL" id="NAJN01000310">
    <property type="protein sequence ID" value="TKA75144.1"/>
    <property type="molecule type" value="Genomic_DNA"/>
</dbReference>
<protein>
    <recommendedName>
        <fullName evidence="1">non-specific serine/threonine protein kinase</fullName>
        <ecNumber evidence="1">2.7.11.1</ecNumber>
    </recommendedName>
</protein>
<gene>
    <name evidence="13" type="ORF">B0A49_05301</name>
</gene>
<proteinExistence type="predicted"/>
<dbReference type="GO" id="GO:1901992">
    <property type="term" value="P:positive regulation of mitotic cell cycle phase transition"/>
    <property type="evidence" value="ECO:0007669"/>
    <property type="project" value="UniProtKB-ARBA"/>
</dbReference>
<dbReference type="PROSITE" id="PS50011">
    <property type="entry name" value="PROTEIN_KINASE_DOM"/>
    <property type="match status" value="1"/>
</dbReference>
<feature type="region of interest" description="Disordered" evidence="10">
    <location>
        <begin position="440"/>
        <end position="470"/>
    </location>
</feature>
<dbReference type="Gene3D" id="1.10.510.10">
    <property type="entry name" value="Transferase(Phosphotransferase) domain 1"/>
    <property type="match status" value="2"/>
</dbReference>
<keyword evidence="2" id="KW-0723">Serine/threonine-protein kinase</keyword>
<evidence type="ECO:0000256" key="9">
    <source>
        <dbReference type="ARBA" id="ARBA00048679"/>
    </source>
</evidence>
<keyword evidence="7" id="KW-0067">ATP-binding</keyword>
<dbReference type="SMART" id="SM00220">
    <property type="entry name" value="S_TKc"/>
    <property type="match status" value="1"/>
</dbReference>
<accession>A0A4U0XE42</accession>
<keyword evidence="5" id="KW-0547">Nucleotide-binding</keyword>
<dbReference type="EC" id="2.7.11.1" evidence="1"/>
<dbReference type="PANTHER" id="PTHR24356">
    <property type="entry name" value="SERINE/THREONINE-PROTEIN KINASE"/>
    <property type="match status" value="1"/>
</dbReference>
<evidence type="ECO:0000256" key="8">
    <source>
        <dbReference type="ARBA" id="ARBA00047899"/>
    </source>
</evidence>
<evidence type="ECO:0000256" key="1">
    <source>
        <dbReference type="ARBA" id="ARBA00012513"/>
    </source>
</evidence>
<dbReference type="Pfam" id="PF00069">
    <property type="entry name" value="Pkinase"/>
    <property type="match status" value="2"/>
</dbReference>
<feature type="region of interest" description="Disordered" evidence="10">
    <location>
        <begin position="808"/>
        <end position="859"/>
    </location>
</feature>
<evidence type="ECO:0000256" key="3">
    <source>
        <dbReference type="ARBA" id="ARBA00022553"/>
    </source>
</evidence>
<evidence type="ECO:0000256" key="7">
    <source>
        <dbReference type="ARBA" id="ARBA00022840"/>
    </source>
</evidence>
<dbReference type="OrthoDB" id="162894at2759"/>